<dbReference type="InterPro" id="IPR013217">
    <property type="entry name" value="Methyltransf_12"/>
</dbReference>
<dbReference type="GO" id="GO:0004312">
    <property type="term" value="F:fatty acid synthase activity"/>
    <property type="evidence" value="ECO:0007669"/>
    <property type="project" value="TreeGrafter"/>
</dbReference>
<dbReference type="PROSITE" id="PS52004">
    <property type="entry name" value="KS3_2"/>
    <property type="match status" value="1"/>
</dbReference>
<dbReference type="InterPro" id="IPR050091">
    <property type="entry name" value="PKS_NRPS_Biosynth_Enz"/>
</dbReference>
<reference evidence="12 13" key="1">
    <citation type="submission" date="2015-09" db="EMBL/GenBank/DDBJ databases">
        <title>Host preference determinants of Valsa canker pathogens revealed by comparative genomics.</title>
        <authorList>
            <person name="Yin Z."/>
            <person name="Huang L."/>
        </authorList>
    </citation>
    <scope>NUCLEOTIDE SEQUENCE [LARGE SCALE GENOMIC DNA]</scope>
    <source>
        <strain evidence="12 13">YSFL</strain>
    </source>
</reference>
<dbReference type="GO" id="GO:0032259">
    <property type="term" value="P:methylation"/>
    <property type="evidence" value="ECO:0007669"/>
    <property type="project" value="UniProtKB-KW"/>
</dbReference>
<dbReference type="GO" id="GO:0044550">
    <property type="term" value="P:secondary metabolite biosynthetic process"/>
    <property type="evidence" value="ECO:0007669"/>
    <property type="project" value="TreeGrafter"/>
</dbReference>
<comment type="pathway">
    <text evidence="1">Secondary metabolite biosynthesis.</text>
</comment>
<dbReference type="InterPro" id="IPR014043">
    <property type="entry name" value="Acyl_transferase_dom"/>
</dbReference>
<feature type="domain" description="Ketosynthase family 3 (KS3)" evidence="10">
    <location>
        <begin position="382"/>
        <end position="805"/>
    </location>
</feature>
<feature type="region of interest" description="N-terminal hotdog fold" evidence="7">
    <location>
        <begin position="1302"/>
        <end position="1431"/>
    </location>
</feature>
<dbReference type="SUPFAM" id="SSF53474">
    <property type="entry name" value="alpha/beta-Hydrolases"/>
    <property type="match status" value="1"/>
</dbReference>
<organism evidence="12 13">
    <name type="scientific">Cytospora chrysosperma</name>
    <name type="common">Cytospora canker fungus</name>
    <name type="synonym">Sphaeria chrysosperma</name>
    <dbReference type="NCBI Taxonomy" id="252740"/>
    <lineage>
        <taxon>Eukaryota</taxon>
        <taxon>Fungi</taxon>
        <taxon>Dikarya</taxon>
        <taxon>Ascomycota</taxon>
        <taxon>Pezizomycotina</taxon>
        <taxon>Sordariomycetes</taxon>
        <taxon>Sordariomycetidae</taxon>
        <taxon>Diaporthales</taxon>
        <taxon>Cytosporaceae</taxon>
        <taxon>Cytospora</taxon>
    </lineage>
</organism>
<dbReference type="SUPFAM" id="SSF47336">
    <property type="entry name" value="ACP-like"/>
    <property type="match status" value="2"/>
</dbReference>
<dbReference type="SUPFAM" id="SSF53901">
    <property type="entry name" value="Thiolase-like"/>
    <property type="match status" value="1"/>
</dbReference>
<keyword evidence="4" id="KW-0489">Methyltransferase</keyword>
<dbReference type="CDD" id="cd00833">
    <property type="entry name" value="PKS"/>
    <property type="match status" value="1"/>
</dbReference>
<dbReference type="EMBL" id="LJZO01000021">
    <property type="protein sequence ID" value="ROV96090.1"/>
    <property type="molecule type" value="Genomic_DNA"/>
</dbReference>
<gene>
    <name evidence="12" type="ORF">VSDG_05051</name>
</gene>
<dbReference type="InterPro" id="IPR009081">
    <property type="entry name" value="PP-bd_ACP"/>
</dbReference>
<comment type="caution">
    <text evidence="12">The sequence shown here is derived from an EMBL/GenBank/DDBJ whole genome shotgun (WGS) entry which is preliminary data.</text>
</comment>
<dbReference type="InterPro" id="IPR029058">
    <property type="entry name" value="AB_hydrolase_fold"/>
</dbReference>
<dbReference type="Pfam" id="PF02801">
    <property type="entry name" value="Ketoacyl-synt_C"/>
    <property type="match status" value="1"/>
</dbReference>
<keyword evidence="2" id="KW-0596">Phosphopantetheine</keyword>
<dbReference type="SUPFAM" id="SSF55048">
    <property type="entry name" value="Probable ACP-binding domain of malonyl-CoA ACP transacylase"/>
    <property type="match status" value="1"/>
</dbReference>
<dbReference type="PANTHER" id="PTHR43775">
    <property type="entry name" value="FATTY ACID SYNTHASE"/>
    <property type="match status" value="1"/>
</dbReference>
<evidence type="ECO:0000313" key="13">
    <source>
        <dbReference type="Proteomes" id="UP000284375"/>
    </source>
</evidence>
<dbReference type="CDD" id="cd02440">
    <property type="entry name" value="AdoMet_MTases"/>
    <property type="match status" value="1"/>
</dbReference>
<dbReference type="Pfam" id="PF00109">
    <property type="entry name" value="ketoacyl-synt"/>
    <property type="match status" value="1"/>
</dbReference>
<dbReference type="Gene3D" id="3.40.50.150">
    <property type="entry name" value="Vaccinia Virus protein VP39"/>
    <property type="match status" value="1"/>
</dbReference>
<evidence type="ECO:0000313" key="12">
    <source>
        <dbReference type="EMBL" id="ROV96090.1"/>
    </source>
</evidence>
<dbReference type="PROSITE" id="PS00012">
    <property type="entry name" value="PHOSPHOPANTETHEINE"/>
    <property type="match status" value="2"/>
</dbReference>
<evidence type="ECO:0000259" key="11">
    <source>
        <dbReference type="PROSITE" id="PS52019"/>
    </source>
</evidence>
<evidence type="ECO:0000256" key="4">
    <source>
        <dbReference type="ARBA" id="ARBA00022603"/>
    </source>
</evidence>
<dbReference type="InterPro" id="IPR014031">
    <property type="entry name" value="Ketoacyl_synth_C"/>
</dbReference>
<evidence type="ECO:0000256" key="7">
    <source>
        <dbReference type="PROSITE-ProRule" id="PRU01363"/>
    </source>
</evidence>
<dbReference type="STRING" id="252740.A0A423VYC2"/>
<dbReference type="Pfam" id="PF08242">
    <property type="entry name" value="Methyltransf_12"/>
    <property type="match status" value="1"/>
</dbReference>
<feature type="domain" description="PKS/mFAS DH" evidence="11">
    <location>
        <begin position="1302"/>
        <end position="1608"/>
    </location>
</feature>
<feature type="active site" description="Proton donor; for dehydratase activity" evidence="7">
    <location>
        <position position="1515"/>
    </location>
</feature>
<dbReference type="GO" id="GO:0016787">
    <property type="term" value="F:hydrolase activity"/>
    <property type="evidence" value="ECO:0007669"/>
    <property type="project" value="InterPro"/>
</dbReference>
<evidence type="ECO:0000256" key="6">
    <source>
        <dbReference type="ARBA" id="ARBA00023268"/>
    </source>
</evidence>
<name>A0A423VYC2_CYTCH</name>
<accession>A0A423VYC2</accession>
<dbReference type="InterPro" id="IPR006162">
    <property type="entry name" value="Ppantetheine_attach_site"/>
</dbReference>
<dbReference type="Pfam" id="PF07859">
    <property type="entry name" value="Abhydrolase_3"/>
    <property type="match status" value="1"/>
</dbReference>
<feature type="region of interest" description="C-terminal hotdog fold" evidence="7">
    <location>
        <begin position="1452"/>
        <end position="1608"/>
    </location>
</feature>
<dbReference type="SUPFAM" id="SSF52151">
    <property type="entry name" value="FabD/lysophospholipase-like"/>
    <property type="match status" value="1"/>
</dbReference>
<dbReference type="Gene3D" id="1.10.1200.10">
    <property type="entry name" value="ACP-like"/>
    <property type="match status" value="2"/>
</dbReference>
<dbReference type="PROSITE" id="PS00606">
    <property type="entry name" value="KS3_1"/>
    <property type="match status" value="1"/>
</dbReference>
<proteinExistence type="predicted"/>
<keyword evidence="5" id="KW-0808">Transferase</keyword>
<dbReference type="PROSITE" id="PS50075">
    <property type="entry name" value="CARRIER"/>
    <property type="match status" value="1"/>
</dbReference>
<dbReference type="GO" id="GO:0006633">
    <property type="term" value="P:fatty acid biosynthetic process"/>
    <property type="evidence" value="ECO:0007669"/>
    <property type="project" value="InterPro"/>
</dbReference>
<dbReference type="Pfam" id="PF00550">
    <property type="entry name" value="PP-binding"/>
    <property type="match status" value="2"/>
</dbReference>
<keyword evidence="3" id="KW-0597">Phosphoprotein</keyword>
<dbReference type="InterPro" id="IPR032088">
    <property type="entry name" value="SAT"/>
</dbReference>
<dbReference type="InterPro" id="IPR029063">
    <property type="entry name" value="SAM-dependent_MTases_sf"/>
</dbReference>
<dbReference type="SMART" id="SM00827">
    <property type="entry name" value="PKS_AT"/>
    <property type="match status" value="1"/>
</dbReference>
<dbReference type="InterPro" id="IPR020841">
    <property type="entry name" value="PKS_Beta-ketoAc_synthase_dom"/>
</dbReference>
<dbReference type="Gene3D" id="3.40.47.10">
    <property type="match status" value="1"/>
</dbReference>
<feature type="domain" description="Carrier" evidence="9">
    <location>
        <begin position="1767"/>
        <end position="1841"/>
    </location>
</feature>
<evidence type="ECO:0000259" key="9">
    <source>
        <dbReference type="PROSITE" id="PS50075"/>
    </source>
</evidence>
<evidence type="ECO:0000256" key="1">
    <source>
        <dbReference type="ARBA" id="ARBA00005179"/>
    </source>
</evidence>
<dbReference type="Pfam" id="PF18558">
    <property type="entry name" value="HTH_51"/>
    <property type="match status" value="1"/>
</dbReference>
<dbReference type="Gene3D" id="3.40.50.1820">
    <property type="entry name" value="alpha/beta hydrolase"/>
    <property type="match status" value="1"/>
</dbReference>
<dbReference type="SMART" id="SM00825">
    <property type="entry name" value="PKS_KS"/>
    <property type="match status" value="1"/>
</dbReference>
<dbReference type="SUPFAM" id="SSF53335">
    <property type="entry name" value="S-adenosyl-L-methionine-dependent methyltransferases"/>
    <property type="match status" value="1"/>
</dbReference>
<dbReference type="GO" id="GO:0004315">
    <property type="term" value="F:3-oxoacyl-[acyl-carrier-protein] synthase activity"/>
    <property type="evidence" value="ECO:0007669"/>
    <property type="project" value="InterPro"/>
</dbReference>
<keyword evidence="6" id="KW-0511">Multifunctional enzyme</keyword>
<keyword evidence="13" id="KW-1185">Reference proteome</keyword>
<feature type="active site" description="Proton acceptor; for dehydratase activity" evidence="7">
    <location>
        <position position="1335"/>
    </location>
</feature>
<evidence type="ECO:0000259" key="10">
    <source>
        <dbReference type="PROSITE" id="PS52004"/>
    </source>
</evidence>
<dbReference type="InterPro" id="IPR016035">
    <property type="entry name" value="Acyl_Trfase/lysoPLipase"/>
</dbReference>
<dbReference type="Pfam" id="PF00698">
    <property type="entry name" value="Acyl_transf_1"/>
    <property type="match status" value="1"/>
</dbReference>
<dbReference type="GO" id="GO:0008168">
    <property type="term" value="F:methyltransferase activity"/>
    <property type="evidence" value="ECO:0007669"/>
    <property type="project" value="UniProtKB-KW"/>
</dbReference>
<dbReference type="Pfam" id="PF16073">
    <property type="entry name" value="SAT"/>
    <property type="match status" value="1"/>
</dbReference>
<dbReference type="InterPro" id="IPR014030">
    <property type="entry name" value="Ketoacyl_synth_N"/>
</dbReference>
<dbReference type="InterPro" id="IPR016039">
    <property type="entry name" value="Thiolase-like"/>
</dbReference>
<dbReference type="Gene3D" id="3.30.70.3290">
    <property type="match status" value="1"/>
</dbReference>
<dbReference type="InterPro" id="IPR001227">
    <property type="entry name" value="Ac_transferase_dom_sf"/>
</dbReference>
<dbReference type="OrthoDB" id="329835at2759"/>
<dbReference type="InterPro" id="IPR042104">
    <property type="entry name" value="PKS_dehydratase_sf"/>
</dbReference>
<dbReference type="InterPro" id="IPR013094">
    <property type="entry name" value="AB_hydrolase_3"/>
</dbReference>
<feature type="region of interest" description="Disordered" evidence="8">
    <location>
        <begin position="1840"/>
        <end position="1885"/>
    </location>
</feature>
<dbReference type="Gene3D" id="3.40.366.10">
    <property type="entry name" value="Malonyl-Coenzyme A Acyl Carrier Protein, domain 2"/>
    <property type="match status" value="2"/>
</dbReference>
<sequence>MTVSVGVFGPQSRAPTPTYLNEIRSYITNRSAFRCLIEEAASLRDVFSMLSQGNKDVAGLAQGPRYTEYLIQWIANGASEDVASTSSGIVALPRLVIIQMSQYLQFLERQGMTHLEFVDQVRTSKGGIQGYCGGLPAAVAVACARNEQELAEFTCNAIRLAYAIGLYAELGDDSNIPGSTTVVVRLKREGQAEELVKMFPHTYISAITDPKSVSIVGPVKQIADLQAHANQQGLLVQAMDIRGKTHNPENTQLALQLSKICKGSGLFSLPEADQLQVPVRSNKSGDVITHGSLVEELVQTILATRCEWYALLSNVAADLKQTNVEAHRLISFGIGDCVPLMPFNKIGLRVTKSDISGSEFRNKAPDLPTAKEETPDSFSYNNDAIAVIGAACRLPGANNMDELWELISEGIDRHQELKTDRFNLHESYRARETGNFAQNRRFYGNFLDHVDRFDNAFFGINSREMANMDPQQRILLELSYEAMESSGYTRSHVRGNGDPVGCFIGASFVEYLDNTNSHPPTAYTSTGTIRAFLCGRISYYFGWTGPAEVIDTACSSSLVAINRAVKAIRSGECPIALAGGVNIMTGANNFLDLSRAGFLSPTGQCKPFDKDADGYCRAEGAGLIVLKSLKQAEADGDNIIAVIADANTNQGGLSSSITIPDPNAQAQLFRSVIERSGLHPHQVSYVEAHGTGTQAGDPLEVASIRSVFGSPSRARKLHIGSIKGNIGHCETSAGVAGLLKVISMLEHRAIPPQASHRMWNPKIPALAPDKLGISSSLQKWEDPFLAAMVNSYGAAGSNAALLCCEAPIKPVPGTTLLSGEHSSLTLPVIISASSVSSLSGYQSSLASYITKLMATTKNVRLQDVAYTLSEKRRRHKYRAVLCASDMEELVRKLKSADTPICDTASAKPVVLIFGGQSRQTIGLPKVIYERFLTFRTHLDMCDGILRELGYSPILPAVFDTGLIEDIVVLQTAFVSVQYASALTWLKSGIQPRALVGHSLGELTSLAVSGALSIKDCLKLVAARATLMKERWGPDKGSMLAIFASRLDVEQMIAGLKDSSDPNSDLVIACYNSETSQVVSGGSDAVARLESNLSSYSPPVKSLRVETSHGFHSRLVNPVMAELDCISASLTWKEPTIPLELCREQTGSFSFPYSVSGHARGPVFFSDAVTRLCESLGPCNWLEAGFDTPIIPMAKRATSQSVQHDFYGMSTTGENVPSNIISSVVGKLWQSGVDVTHWSFLPSEGINKHIWLPPYNFDPTTAWVDNIDRGAEFQDQLKNYSGTVPAANQLPDTYQRPKPKMVFQIPGSTGPNTLPKVRRFGVSVDCERFSSIVSGHAVRGRPLCPASVYLECVAMALTMLGEKSVDNSALTFEGLDIQSPMGTSTRNVEVVLEEKSTSPHQWAFTVASKSGPASKRATVHANGQVTKNSKPDLEAVSRLVGKQRQALLRSEEVERMLSKRAYALFSRVVTYSDFLKGISSVLMHGNEALASIIIPDNQPGLDDSTVVSCCDAVSMDNLIQVVGLLMNTGDMVSDTEVMVCTGISSSIIHHATDMIKDRSWEVYASYTPTSATQATGDVFAFVRDGGGYKQVAAAFTGCRFTKLDISRLERLLDPVNVAPGGQQGLKPKPGTAMDPIRVTLPSHEVVPPLEFDLDSSSTKSIDSEVDTPASGNERSFLELLEVYTGMPASSVTGDNTLADMGLDSLAATEMAEELQSLYRVSLEGASLLSMTAKEVQQMLYGSAPAMIPDVAKITDRPANPKPDSRSRPSESDFLMQLLVEITGVSAATVQPHMTLEEIGVDSLALTELLSTLSSKSTAPLDTDDISLQSTVKEVLNLIGVEDTGRNSGSDEASDAAVSHQEPSAEALPSGVDSARRQSQAIQTDPRAGLHSCDNYFEAAASRNGFQAYWGHVSAEQDRLVLAYILEALPRLGVDILALREGDEISRLQHHPKHSRLMERLWAILEKHGVIRRDAGRIVRTKHHPGANTALCSDELYGSLVSHHPRYAIEARLMALTGPKLAECLKGDVDPIRLLFGNSSASKILEEYYGSSPMLATLTDQLVSFVTASLPKSSTSTLHILEVGAGTGGTTSRLAKRLAGCGIDVQYTFSDVSTTMVSKARSRFAQQYPWMSFTRLDLEQPPPPDLKNRFDIVIGTNCVHATRDWLAVTSTIRELLNADGFMVLSEVTRIIDWYDLVFGLLDGWWLDSSLSYPLQPAEEWMKVFQKAGFGSVLYSQGDSEDAATQQLLVGCKKVLTGSQITRAVKENGHASQTPGVSTPEKLTVVYKQAGKVPIEADIFLPATPPASPMPIAFMLHGGGYMTLSRKAVRPAQTAYLLANNILPISLDYRLCPEVNVIDGAMTDVRDAFVWARRTLPGIVAGKGVTVDTDSIVVVGWSTGGHLAMSTAWTLQAIGEAPPKAILSFYAPVDFFTRDVFPRQRFGNLPHGFTREQIMEIDLSGDPKTGYDVSGGPENAELGWVKAGDPRSELLLSLFREDSKYGLSLLLNGGTTTKQVVRKLVANEPGLDRVSSICPTFHVKEGTYRTPTFIIHGEKDEVALFESAVQLHEEMKRQGVSTGFLKIRNGRHIHDLSLKPGSERWREQVEPGYQFLFDTLKRKL</sequence>
<dbReference type="InterPro" id="IPR041068">
    <property type="entry name" value="HTH_51"/>
</dbReference>
<dbReference type="Gene3D" id="3.10.129.110">
    <property type="entry name" value="Polyketide synthase dehydratase"/>
    <property type="match status" value="1"/>
</dbReference>
<dbReference type="PANTHER" id="PTHR43775:SF21">
    <property type="entry name" value="NON-REDUCING POLYKETIDE SYNTHASE AUSA-RELATED"/>
    <property type="match status" value="1"/>
</dbReference>
<evidence type="ECO:0000256" key="2">
    <source>
        <dbReference type="ARBA" id="ARBA00022450"/>
    </source>
</evidence>
<evidence type="ECO:0000256" key="5">
    <source>
        <dbReference type="ARBA" id="ARBA00022679"/>
    </source>
</evidence>
<evidence type="ECO:0000256" key="3">
    <source>
        <dbReference type="ARBA" id="ARBA00022553"/>
    </source>
</evidence>
<dbReference type="Pfam" id="PF22621">
    <property type="entry name" value="CurL-like_PKS_C"/>
    <property type="match status" value="1"/>
</dbReference>
<dbReference type="Proteomes" id="UP000284375">
    <property type="component" value="Unassembled WGS sequence"/>
</dbReference>
<dbReference type="InterPro" id="IPR049900">
    <property type="entry name" value="PKS_mFAS_DH"/>
</dbReference>
<evidence type="ECO:0000256" key="8">
    <source>
        <dbReference type="SAM" id="MobiDB-lite"/>
    </source>
</evidence>
<dbReference type="InterPro" id="IPR018201">
    <property type="entry name" value="Ketoacyl_synth_AS"/>
</dbReference>
<dbReference type="InterPro" id="IPR016036">
    <property type="entry name" value="Malonyl_transacylase_ACP-bd"/>
</dbReference>
<protein>
    <submittedName>
        <fullName evidence="12">Uncharacterized protein</fullName>
    </submittedName>
</protein>
<dbReference type="InterPro" id="IPR036736">
    <property type="entry name" value="ACP-like_sf"/>
</dbReference>
<dbReference type="PROSITE" id="PS52019">
    <property type="entry name" value="PKS_MFAS_DH"/>
    <property type="match status" value="1"/>
</dbReference>